<dbReference type="GO" id="GO:0005737">
    <property type="term" value="C:cytoplasm"/>
    <property type="evidence" value="ECO:0007669"/>
    <property type="project" value="InterPro"/>
</dbReference>
<evidence type="ECO:0000256" key="4">
    <source>
        <dbReference type="PIRSR" id="PIRSR036918-51"/>
    </source>
</evidence>
<dbReference type="Pfam" id="PF00128">
    <property type="entry name" value="Alpha-amylase"/>
    <property type="match status" value="1"/>
</dbReference>
<dbReference type="InterPro" id="IPR017069">
    <property type="entry name" value="MalZ"/>
</dbReference>
<dbReference type="Gene3D" id="3.20.20.80">
    <property type="entry name" value="Glycosidases"/>
    <property type="match status" value="1"/>
</dbReference>
<dbReference type="InterPro" id="IPR013780">
    <property type="entry name" value="Glyco_hydro_b"/>
</dbReference>
<dbReference type="EC" id="3.2.1.-" evidence="6"/>
<evidence type="ECO:0000256" key="2">
    <source>
        <dbReference type="ARBA" id="ARBA00023295"/>
    </source>
</evidence>
<sequence>MLNAWHLPVAPFIKQRQDKLMITLWLRGDDLPQRVTMRAEVDNEETTVPMRRSGKSPVADVVQWRAEIALHEGQPRRRYAFKLLWDDRQLWFAPKGLSAFPPAKLELFAYDCPDDSPQWVSEQIFYQIFPDRFARSQKRSEQQDKVYHHHAAGHDIILRDWDEPLTAEAGGSTFYGGDLDGISEKLPYLKALGVTALYLNPVFTAPSVHKYDTENYREVDPQFGGNDALLRLRHNTQREGMRLILDGVFNHSGDTHAWFDRHQRGDNGACHHASSPWRDRYSFSAEGKALDWLGYSSLPKLDYQSSTLIDEIYGGEDSIVRHWLKAPWSMDGWRLDVVHMLGEAGGAKNNLKHVAAITQSAKAARPDAFVFGEHFGDARQWLQQDAEDSAMNYRGFTFPLWGFLANTDISYDPQKIDAQTCMAWMEDYRAGLSHQQQLRMFNQLDSHDTARFKSLLGRDVARLPLAVVWLFCWPGVPCIYYGDEVGLDGNNDPFCRKPFPWHESQQDQTLLALYQRLAALRKATPALRHGGCLVLYAEGDVVVFLRVLGAERVLVAINRGESCEVTLPISPLLAVSGWQRREGEGQQADATLSLPAISATVWTAH</sequence>
<dbReference type="GO" id="GO:0004558">
    <property type="term" value="F:alpha-1,4-glucosidase activity"/>
    <property type="evidence" value="ECO:0007669"/>
    <property type="project" value="UniProtKB-EC"/>
</dbReference>
<evidence type="ECO:0000259" key="5">
    <source>
        <dbReference type="SMART" id="SM00642"/>
    </source>
</evidence>
<name>A0A1B7JHZ7_9ENTR</name>
<evidence type="ECO:0000313" key="7">
    <source>
        <dbReference type="Proteomes" id="UP000078386"/>
    </source>
</evidence>
<protein>
    <submittedName>
        <fullName evidence="6">Maltodextrin glucosidase</fullName>
        <ecNumber evidence="6">3.2.1.-</ecNumber>
        <ecNumber evidence="6">3.2.1.20</ecNumber>
    </submittedName>
</protein>
<accession>A0A1B7JHZ7</accession>
<dbReference type="SUPFAM" id="SSF51445">
    <property type="entry name" value="(Trans)glycosidases"/>
    <property type="match status" value="1"/>
</dbReference>
<feature type="domain" description="Glycosyl hydrolase family 13 catalytic" evidence="5">
    <location>
        <begin position="127"/>
        <end position="521"/>
    </location>
</feature>
<dbReference type="CDD" id="cd02857">
    <property type="entry name" value="E_set_CDase_PDE_N"/>
    <property type="match status" value="1"/>
</dbReference>
<dbReference type="CDD" id="cd11338">
    <property type="entry name" value="AmyAc_CMD"/>
    <property type="match status" value="1"/>
</dbReference>
<feature type="active site" description="Proton donor" evidence="3">
    <location>
        <position position="373"/>
    </location>
</feature>
<evidence type="ECO:0000256" key="1">
    <source>
        <dbReference type="ARBA" id="ARBA00022801"/>
    </source>
</evidence>
<gene>
    <name evidence="6" type="ORF">M989_03777</name>
</gene>
<dbReference type="PANTHER" id="PTHR10357">
    <property type="entry name" value="ALPHA-AMYLASE FAMILY MEMBER"/>
    <property type="match status" value="1"/>
</dbReference>
<dbReference type="Proteomes" id="UP000078386">
    <property type="component" value="Unassembled WGS sequence"/>
</dbReference>
<dbReference type="SUPFAM" id="SSF51011">
    <property type="entry name" value="Glycosyl hydrolase domain"/>
    <property type="match status" value="1"/>
</dbReference>
<evidence type="ECO:0000313" key="6">
    <source>
        <dbReference type="EMBL" id="OAT47536.1"/>
    </source>
</evidence>
<reference evidence="6 7" key="1">
    <citation type="submission" date="2016-04" db="EMBL/GenBank/DDBJ databases">
        <title>ATOL: Assembling a taxonomically balanced genome-scale reconstruction of the evolutionary history of the Enterobacteriaceae.</title>
        <authorList>
            <person name="Plunkett G.III."/>
            <person name="Neeno-Eckwall E.C."/>
            <person name="Glasner J.D."/>
            <person name="Perna N.T."/>
        </authorList>
    </citation>
    <scope>NUCLEOTIDE SEQUENCE [LARGE SCALE GENOMIC DNA]</scope>
    <source>
        <strain evidence="6 7">ATCC 51603</strain>
    </source>
</reference>
<dbReference type="InterPro" id="IPR004185">
    <property type="entry name" value="Glyco_hydro_13_lg-like_dom"/>
</dbReference>
<dbReference type="GO" id="GO:0005975">
    <property type="term" value="P:carbohydrate metabolic process"/>
    <property type="evidence" value="ECO:0007669"/>
    <property type="project" value="InterPro"/>
</dbReference>
<keyword evidence="7" id="KW-1185">Reference proteome</keyword>
<dbReference type="PIRSF" id="PIRSF036918">
    <property type="entry name" value="Maltodextrin_glucosidase"/>
    <property type="match status" value="1"/>
</dbReference>
<dbReference type="EC" id="3.2.1.20" evidence="6"/>
<dbReference type="PATRIC" id="fig|1354264.4.peg.3927"/>
<dbReference type="InterPro" id="IPR006047">
    <property type="entry name" value="GH13_cat_dom"/>
</dbReference>
<dbReference type="Gene3D" id="2.60.40.1180">
    <property type="entry name" value="Golgi alpha-mannosidase II"/>
    <property type="match status" value="1"/>
</dbReference>
<keyword evidence="2 6" id="KW-0326">Glycosidase</keyword>
<dbReference type="RefSeq" id="WP_064548123.1">
    <property type="nucleotide sequence ID" value="NZ_LXEU01000078.1"/>
</dbReference>
<dbReference type="EMBL" id="LXEU01000078">
    <property type="protein sequence ID" value="OAT47536.1"/>
    <property type="molecule type" value="Genomic_DNA"/>
</dbReference>
<dbReference type="SMART" id="SM00642">
    <property type="entry name" value="Aamy"/>
    <property type="match status" value="1"/>
</dbReference>
<dbReference type="AlphaFoldDB" id="A0A1B7JHZ7"/>
<dbReference type="NCBIfam" id="NF008051">
    <property type="entry name" value="PRK10785.1"/>
    <property type="match status" value="1"/>
</dbReference>
<feature type="active site" description="Nucleophile" evidence="3">
    <location>
        <position position="336"/>
    </location>
</feature>
<keyword evidence="1 6" id="KW-0378">Hydrolase</keyword>
<evidence type="ECO:0000256" key="3">
    <source>
        <dbReference type="PIRSR" id="PIRSR036918-50"/>
    </source>
</evidence>
<dbReference type="PANTHER" id="PTHR10357:SF210">
    <property type="entry name" value="MALTODEXTRIN GLUCOSIDASE"/>
    <property type="match status" value="1"/>
</dbReference>
<dbReference type="Pfam" id="PF02903">
    <property type="entry name" value="Alpha-amylase_N"/>
    <property type="match status" value="1"/>
</dbReference>
<organism evidence="6 7">
    <name type="scientific">Kluyvera georgiana ATCC 51603</name>
    <dbReference type="NCBI Taxonomy" id="1354264"/>
    <lineage>
        <taxon>Bacteria</taxon>
        <taxon>Pseudomonadati</taxon>
        <taxon>Pseudomonadota</taxon>
        <taxon>Gammaproteobacteria</taxon>
        <taxon>Enterobacterales</taxon>
        <taxon>Enterobacteriaceae</taxon>
        <taxon>Kluyvera</taxon>
    </lineage>
</organism>
<proteinExistence type="predicted"/>
<feature type="site" description="Transition state stabilizer" evidence="4">
    <location>
        <position position="448"/>
    </location>
</feature>
<dbReference type="InterPro" id="IPR017853">
    <property type="entry name" value="GH"/>
</dbReference>
<comment type="caution">
    <text evidence="6">The sequence shown here is derived from an EMBL/GenBank/DDBJ whole genome shotgun (WGS) entry which is preliminary data.</text>
</comment>